<proteinExistence type="predicted"/>
<organism evidence="1">
    <name type="scientific">Tanacetum cinerariifolium</name>
    <name type="common">Dalmatian daisy</name>
    <name type="synonym">Chrysanthemum cinerariifolium</name>
    <dbReference type="NCBI Taxonomy" id="118510"/>
    <lineage>
        <taxon>Eukaryota</taxon>
        <taxon>Viridiplantae</taxon>
        <taxon>Streptophyta</taxon>
        <taxon>Embryophyta</taxon>
        <taxon>Tracheophyta</taxon>
        <taxon>Spermatophyta</taxon>
        <taxon>Magnoliopsida</taxon>
        <taxon>eudicotyledons</taxon>
        <taxon>Gunneridae</taxon>
        <taxon>Pentapetalae</taxon>
        <taxon>asterids</taxon>
        <taxon>campanulids</taxon>
        <taxon>Asterales</taxon>
        <taxon>Asteraceae</taxon>
        <taxon>Asteroideae</taxon>
        <taxon>Anthemideae</taxon>
        <taxon>Anthemidinae</taxon>
        <taxon>Tanacetum</taxon>
    </lineage>
</organism>
<dbReference type="EMBL" id="BKCJ010000744">
    <property type="protein sequence ID" value="GEU35896.1"/>
    <property type="molecule type" value="Genomic_DNA"/>
</dbReference>
<sequence>MDSMIPLGQKNTLAEYKILSGADNRPPMLDKDLIHRKFKLHRIQETRPLFKMAGSQCNKFKDKFRVILVLGIRVMLLVLGETLQVDRHGLLNAITIKVKDIWLGNVLSLSDREMQHDLGVLDGQAVQKIILNNAAFQTGDLDTYDSDYDDISDAKAVLMANISNYGSDVISEGMCGGEWWREAGSHGLWWEGRRVREVGVKEMTGNREIQEQWVG</sequence>
<dbReference type="AlphaFoldDB" id="A0A6L2JG44"/>
<reference evidence="1" key="1">
    <citation type="journal article" date="2019" name="Sci. Rep.">
        <title>Draft genome of Tanacetum cinerariifolium, the natural source of mosquito coil.</title>
        <authorList>
            <person name="Yamashiro T."/>
            <person name="Shiraishi A."/>
            <person name="Satake H."/>
            <person name="Nakayama K."/>
        </authorList>
    </citation>
    <scope>NUCLEOTIDE SEQUENCE</scope>
</reference>
<evidence type="ECO:0000313" key="1">
    <source>
        <dbReference type="EMBL" id="GEU35896.1"/>
    </source>
</evidence>
<protein>
    <submittedName>
        <fullName evidence="1">Uncharacterized protein</fullName>
    </submittedName>
</protein>
<accession>A0A6L2JG44</accession>
<gene>
    <name evidence="1" type="ORF">Tci_007874</name>
</gene>
<name>A0A6L2JG44_TANCI</name>
<comment type="caution">
    <text evidence="1">The sequence shown here is derived from an EMBL/GenBank/DDBJ whole genome shotgun (WGS) entry which is preliminary data.</text>
</comment>